<evidence type="ECO:0000256" key="7">
    <source>
        <dbReference type="ARBA" id="ARBA00022989"/>
    </source>
</evidence>
<dbReference type="GO" id="GO:0005524">
    <property type="term" value="F:ATP binding"/>
    <property type="evidence" value="ECO:0007669"/>
    <property type="project" value="UniProtKB-KW"/>
</dbReference>
<feature type="transmembrane region" description="Helical" evidence="9">
    <location>
        <begin position="1009"/>
        <end position="1030"/>
    </location>
</feature>
<feature type="transmembrane region" description="Helical" evidence="9">
    <location>
        <begin position="517"/>
        <end position="535"/>
    </location>
</feature>
<keyword evidence="2" id="KW-0813">Transport</keyword>
<feature type="transmembrane region" description="Helical" evidence="9">
    <location>
        <begin position="593"/>
        <end position="622"/>
    </location>
</feature>
<keyword evidence="8 9" id="KW-0472">Membrane</keyword>
<feature type="transmembrane region" description="Helical" evidence="9">
    <location>
        <begin position="628"/>
        <end position="647"/>
    </location>
</feature>
<feature type="domain" description="ABC transporter" evidence="10">
    <location>
        <begin position="693"/>
        <end position="932"/>
    </location>
</feature>
<dbReference type="PROSITE" id="PS50893">
    <property type="entry name" value="ABC_TRANSPORTER_2"/>
    <property type="match status" value="1"/>
</dbReference>
<evidence type="ECO:0000256" key="6">
    <source>
        <dbReference type="ARBA" id="ARBA00022840"/>
    </source>
</evidence>
<feature type="transmembrane region" description="Helical" evidence="9">
    <location>
        <begin position="1273"/>
        <end position="1293"/>
    </location>
</feature>
<keyword evidence="4" id="KW-0677">Repeat</keyword>
<feature type="transmembrane region" description="Helical" evidence="9">
    <location>
        <begin position="355"/>
        <end position="377"/>
    </location>
</feature>
<dbReference type="Gene3D" id="3.40.50.300">
    <property type="entry name" value="P-loop containing nucleotide triphosphate hydrolases"/>
    <property type="match status" value="2"/>
</dbReference>
<evidence type="ECO:0000256" key="1">
    <source>
        <dbReference type="ARBA" id="ARBA00004141"/>
    </source>
</evidence>
<dbReference type="GO" id="GO:0010038">
    <property type="term" value="P:response to metal ion"/>
    <property type="evidence" value="ECO:0007669"/>
    <property type="project" value="EnsemblFungi"/>
</dbReference>
<dbReference type="InterPro" id="IPR003439">
    <property type="entry name" value="ABC_transporter-like_ATP-bd"/>
</dbReference>
<reference evidence="12 13" key="1">
    <citation type="journal article" date="2007" name="Proc. Natl. Acad. Sci. U.S.A.">
        <title>Independent sorting-out of thousands of duplicated gene pairs in two yeast species descended from a whole-genome duplication.</title>
        <authorList>
            <person name="Scannell D.R."/>
            <person name="Frank A.C."/>
            <person name="Conant G.C."/>
            <person name="Byrne K.P."/>
            <person name="Woolfit M."/>
            <person name="Wolfe K.H."/>
        </authorList>
    </citation>
    <scope>NUCLEOTIDE SEQUENCE [LARGE SCALE GENOMIC DNA]</scope>
    <source>
        <strain evidence="13">ATCC 22028 / DSM 70294 / BCRC 21397 / CBS 2163 / NBRC 10782 / NRRL Y-8283 / UCD 57-17</strain>
    </source>
</reference>
<dbReference type="CDD" id="cd18596">
    <property type="entry name" value="ABC_6TM_VMR1_D1_like"/>
    <property type="match status" value="1"/>
</dbReference>
<dbReference type="eggNOG" id="KOG0054">
    <property type="taxonomic scope" value="Eukaryota"/>
</dbReference>
<keyword evidence="13" id="KW-1185">Reference proteome</keyword>
<feature type="transmembrane region" description="Helical" evidence="9">
    <location>
        <begin position="397"/>
        <end position="417"/>
    </location>
</feature>
<keyword evidence="6" id="KW-0067">ATP-binding</keyword>
<feature type="transmembrane region" description="Helical" evidence="9">
    <location>
        <begin position="1059"/>
        <end position="1077"/>
    </location>
</feature>
<dbReference type="Gene3D" id="1.20.1560.10">
    <property type="entry name" value="ABC transporter type 1, transmembrane domain"/>
    <property type="match status" value="2"/>
</dbReference>
<sequence>MGEHEIWNKDDLTVFARSTYLNYYIPLFLLFVNLVFFILNISRYILLKLKGRFKWETSNEFDRDWNKHGVLKKRDTVPNHIPYVGTNYNSKVLSSPFDSTDYSVDSVKDRHFDIDYIAKEVLENNKITLNIVHRKFRDKLRIIIEFLLVTINTIIHTHILLNSDLNITGELTLREYMVFFALWFSLFIIITLRLINMNESVNWICTLIGDLWLLSFSNYSILLIIGTASYRSVLIGSIKTHVDKIYHTQQFYINLILFSILLFSPIQNSLPLLYKTRDDITPSPEPLSSIANYISFSWLNPLISKCKRSNLLLSDVWALTYDDYCSHVMQNFKEKWSTKVYSNSFSIRFALSLKYFLLIQIIWSIAASFITFVPIIFLQKFLEYIDNPMTTSKNVAVLYVIGMFISKVIVLTCQGQINHIGRRMSIRMNSILISEIYFKVLRKVSISASTSQGSDRQDSGLIYDEEISPKGDGAILNLMSVDVSNVLQICEYLHLLIGSIIMIIVSLSMLVRLLGTAAFVGLCVLLLIFPLNVFLARSTSRFQHEGLLVTDKRIQNLNELFSSIKIIKCFTWEDNFINHILRTRDSEVRKMKLISVIWSCNAIIWYLTPTLITSISFAYFIFCERATLTAPIAFTALSLFGLLKMPLDQLSSTINYIVQSVISLRRIQSFLDEPDMDKQKNLLLSKDGTYFMFSGATIGWSINNKGFILENLNVKFKSKKLNVVAGPTGAGKSLLLMSLLGETHLFKGEIHVPSLASKHELMIHGDGLTNSISYCSQIPWIINDSIKNNILFGSEFNLKRYNDVIRACCLTNDLRLLQDGDNSIVGDRGQNLSGGQRQRVSLARAIYSKSMHIILDDCLSAVDSKCAKDIYDLCLTGPLMKGRTCILVSHNVELVIKKAAYLLILDNRTTAYKGPPGDLLKDKALRQRYCKFDFNELNENCPNQCTTSVVHKPDYYLEDRDSSSKTQSQTILKNLDDQNENILGEVVPNGAVDLYLYKWYFKYLGGWKVLSLMLSSFLLAQFGYFAQSWWVRNWLINRSEVSNFSFLKSNKNSDTNDKYYFFMYFFIGLCYALFSSIKSGLTYFTGINACNRIFIKILRNVVSSKLIFFEKTPIGSIMNNFSKDIRSLDFELSPFIEGTFSCTLQTLMSLILITYVNPNFIFPAIFIFLFCCFIGHSYLCCSRELKRYESITKTPIYQHFSESLAGLVSIRAFGDELRFIKVIFTRVDEYNKSFFYLWEANNWLSFRIELIGSITILATGLFLLSNANMVDSGLAGITFTYAIAFTESALWMIKFYATMEMNMNSVERLYEYTNLEQEPYSRCITNVDNQWPNSGDIKFKNVTLRYSPELPKVLQDVTFVIGDKEKIGVVGRTGAGK</sequence>
<dbReference type="InterPro" id="IPR017871">
    <property type="entry name" value="ABC_transporter-like_CS"/>
</dbReference>
<proteinExistence type="predicted"/>
<dbReference type="FunFam" id="1.20.1560.10:FF:000010">
    <property type="entry name" value="Multidrug resistance-associated ABC transporter"/>
    <property type="match status" value="1"/>
</dbReference>
<dbReference type="PANTHER" id="PTHR24223">
    <property type="entry name" value="ATP-BINDING CASSETTE SUB-FAMILY C"/>
    <property type="match status" value="1"/>
</dbReference>
<evidence type="ECO:0000259" key="11">
    <source>
        <dbReference type="PROSITE" id="PS50929"/>
    </source>
</evidence>
<dbReference type="SMART" id="SM00382">
    <property type="entry name" value="AAA"/>
    <property type="match status" value="1"/>
</dbReference>
<dbReference type="STRING" id="436907.A7TTR8"/>
<dbReference type="Proteomes" id="UP000000267">
    <property type="component" value="Unassembled WGS sequence"/>
</dbReference>
<dbReference type="GO" id="GO:0000329">
    <property type="term" value="C:fungal-type vacuole membrane"/>
    <property type="evidence" value="ECO:0007669"/>
    <property type="project" value="EnsemblFungi"/>
</dbReference>
<feature type="transmembrane region" description="Helical" evidence="9">
    <location>
        <begin position="1248"/>
        <end position="1267"/>
    </location>
</feature>
<evidence type="ECO:0000313" key="12">
    <source>
        <dbReference type="EMBL" id="EDO14338.1"/>
    </source>
</evidence>
<dbReference type="Pfam" id="PF00664">
    <property type="entry name" value="ABC_membrane"/>
    <property type="match status" value="2"/>
</dbReference>
<feature type="transmembrane region" description="Helical" evidence="9">
    <location>
        <begin position="176"/>
        <end position="195"/>
    </location>
</feature>
<dbReference type="InterPro" id="IPR003593">
    <property type="entry name" value="AAA+_ATPase"/>
</dbReference>
<dbReference type="GO" id="GO:1990961">
    <property type="term" value="P:xenobiotic detoxification by transmembrane export across the plasma membrane"/>
    <property type="evidence" value="ECO:0007669"/>
    <property type="project" value="EnsemblFungi"/>
</dbReference>
<organism evidence="13">
    <name type="scientific">Vanderwaltozyma polyspora (strain ATCC 22028 / DSM 70294 / BCRC 21397 / CBS 2163 / NBRC 10782 / NRRL Y-8283 / UCD 57-17)</name>
    <name type="common">Kluyveromyces polysporus</name>
    <dbReference type="NCBI Taxonomy" id="436907"/>
    <lineage>
        <taxon>Eukaryota</taxon>
        <taxon>Fungi</taxon>
        <taxon>Dikarya</taxon>
        <taxon>Ascomycota</taxon>
        <taxon>Saccharomycotina</taxon>
        <taxon>Saccharomycetes</taxon>
        <taxon>Saccharomycetales</taxon>
        <taxon>Saccharomycetaceae</taxon>
        <taxon>Vanderwaltozyma</taxon>
    </lineage>
</organism>
<evidence type="ECO:0000256" key="3">
    <source>
        <dbReference type="ARBA" id="ARBA00022692"/>
    </source>
</evidence>
<dbReference type="InterPro" id="IPR050173">
    <property type="entry name" value="ABC_transporter_C-like"/>
</dbReference>
<dbReference type="OrthoDB" id="6500128at2759"/>
<dbReference type="CDD" id="cd18604">
    <property type="entry name" value="ABC_6TM_VMR1_D2_like"/>
    <property type="match status" value="1"/>
</dbReference>
<feature type="transmembrane region" description="Helical" evidence="9">
    <location>
        <begin position="1135"/>
        <end position="1155"/>
    </location>
</feature>
<dbReference type="PROSITE" id="PS00211">
    <property type="entry name" value="ABC_TRANSPORTER_1"/>
    <property type="match status" value="1"/>
</dbReference>
<dbReference type="InterPro" id="IPR011527">
    <property type="entry name" value="ABC1_TM_dom"/>
</dbReference>
<dbReference type="GO" id="GO:0140359">
    <property type="term" value="F:ABC-type transporter activity"/>
    <property type="evidence" value="ECO:0007669"/>
    <property type="project" value="InterPro"/>
</dbReference>
<evidence type="ECO:0000256" key="2">
    <source>
        <dbReference type="ARBA" id="ARBA00022448"/>
    </source>
</evidence>
<feature type="transmembrane region" description="Helical" evidence="9">
    <location>
        <begin position="251"/>
        <end position="274"/>
    </location>
</feature>
<gene>
    <name evidence="12" type="ORF">Kpol_175p1</name>
</gene>
<feature type="transmembrane region" description="Helical" evidence="9">
    <location>
        <begin position="492"/>
        <end position="511"/>
    </location>
</feature>
<protein>
    <submittedName>
        <fullName evidence="12">Uncharacterized protein</fullName>
    </submittedName>
</protein>
<name>A7TTR8_VANPO</name>
<evidence type="ECO:0000256" key="4">
    <source>
        <dbReference type="ARBA" id="ARBA00022737"/>
    </source>
</evidence>
<dbReference type="GO" id="GO:0016887">
    <property type="term" value="F:ATP hydrolysis activity"/>
    <property type="evidence" value="ECO:0007669"/>
    <property type="project" value="InterPro"/>
</dbReference>
<dbReference type="PANTHER" id="PTHR24223:SF353">
    <property type="entry name" value="ABC TRANSPORTER ATP-BINDING PROTEIN_PERMEASE VMR1-RELATED"/>
    <property type="match status" value="1"/>
</dbReference>
<feature type="domain" description="ABC transmembrane type-1" evidence="11">
    <location>
        <begin position="1012"/>
        <end position="1301"/>
    </location>
</feature>
<evidence type="ECO:0000256" key="5">
    <source>
        <dbReference type="ARBA" id="ARBA00022741"/>
    </source>
</evidence>
<dbReference type="RefSeq" id="XP_001642196.1">
    <property type="nucleotide sequence ID" value="XM_001642146.1"/>
</dbReference>
<dbReference type="SUPFAM" id="SSF52540">
    <property type="entry name" value="P-loop containing nucleoside triphosphate hydrolases"/>
    <property type="match status" value="2"/>
</dbReference>
<dbReference type="Pfam" id="PF00005">
    <property type="entry name" value="ABC_tran"/>
    <property type="match status" value="1"/>
</dbReference>
<dbReference type="CDD" id="cd03250">
    <property type="entry name" value="ABCC_MRP_domain1"/>
    <property type="match status" value="1"/>
</dbReference>
<feature type="transmembrane region" description="Helical" evidence="9">
    <location>
        <begin position="207"/>
        <end position="231"/>
    </location>
</feature>
<dbReference type="InterPro" id="IPR027417">
    <property type="entry name" value="P-loop_NTPase"/>
</dbReference>
<dbReference type="InterPro" id="IPR036640">
    <property type="entry name" value="ABC1_TM_sf"/>
</dbReference>
<dbReference type="GeneID" id="5542314"/>
<dbReference type="PROSITE" id="PS50929">
    <property type="entry name" value="ABC_TM1F"/>
    <property type="match status" value="2"/>
</dbReference>
<feature type="transmembrane region" description="Helical" evidence="9">
    <location>
        <begin position="1161"/>
        <end position="1181"/>
    </location>
</feature>
<comment type="subcellular location">
    <subcellularLocation>
        <location evidence="1">Membrane</location>
        <topology evidence="1">Multi-pass membrane protein</topology>
    </subcellularLocation>
</comment>
<feature type="transmembrane region" description="Helical" evidence="9">
    <location>
        <begin position="23"/>
        <end position="46"/>
    </location>
</feature>
<feature type="non-terminal residue" evidence="12">
    <location>
        <position position="1377"/>
    </location>
</feature>
<dbReference type="SUPFAM" id="SSF90123">
    <property type="entry name" value="ABC transporter transmembrane region"/>
    <property type="match status" value="2"/>
</dbReference>
<feature type="transmembrane region" description="Helical" evidence="9">
    <location>
        <begin position="142"/>
        <end position="161"/>
    </location>
</feature>
<evidence type="ECO:0000256" key="8">
    <source>
        <dbReference type="ARBA" id="ARBA00023136"/>
    </source>
</evidence>
<evidence type="ECO:0000256" key="9">
    <source>
        <dbReference type="SAM" id="Phobius"/>
    </source>
</evidence>
<keyword evidence="7 9" id="KW-1133">Transmembrane helix</keyword>
<dbReference type="EMBL" id="DS480613">
    <property type="protein sequence ID" value="EDO14338.1"/>
    <property type="molecule type" value="Genomic_DNA"/>
</dbReference>
<dbReference type="KEGG" id="vpo:Kpol_175p1"/>
<keyword evidence="3 9" id="KW-0812">Transmembrane</keyword>
<dbReference type="InParanoid" id="A7TTR8"/>
<evidence type="ECO:0000313" key="13">
    <source>
        <dbReference type="Proteomes" id="UP000000267"/>
    </source>
</evidence>
<keyword evidence="5" id="KW-0547">Nucleotide-binding</keyword>
<dbReference type="HOGENOM" id="CLU_000604_27_6_1"/>
<feature type="domain" description="ABC transmembrane type-1" evidence="11">
    <location>
        <begin position="361"/>
        <end position="659"/>
    </location>
</feature>
<accession>A7TTR8</accession>
<evidence type="ECO:0000259" key="10">
    <source>
        <dbReference type="PROSITE" id="PS50893"/>
    </source>
</evidence>